<comment type="caution">
    <text evidence="8">The sequence shown here is derived from an EMBL/GenBank/DDBJ whole genome shotgun (WGS) entry which is preliminary data.</text>
</comment>
<dbReference type="InterPro" id="IPR002912">
    <property type="entry name" value="ACT_dom"/>
</dbReference>
<evidence type="ECO:0000256" key="6">
    <source>
        <dbReference type="ARBA" id="ARBA00047872"/>
    </source>
</evidence>
<keyword evidence="3" id="KW-0547">Nucleotide-binding</keyword>
<dbReference type="Gene3D" id="3.30.2130.10">
    <property type="entry name" value="VC0802-like"/>
    <property type="match status" value="1"/>
</dbReference>
<dbReference type="GO" id="GO:0009090">
    <property type="term" value="P:homoserine biosynthetic process"/>
    <property type="evidence" value="ECO:0007669"/>
    <property type="project" value="TreeGrafter"/>
</dbReference>
<comment type="catalytic activity">
    <reaction evidence="6">
        <text>L-aspartate + ATP = 4-phospho-L-aspartate + ADP</text>
        <dbReference type="Rhea" id="RHEA:23776"/>
        <dbReference type="ChEBI" id="CHEBI:29991"/>
        <dbReference type="ChEBI" id="CHEBI:30616"/>
        <dbReference type="ChEBI" id="CHEBI:57535"/>
        <dbReference type="ChEBI" id="CHEBI:456216"/>
        <dbReference type="EC" id="2.7.2.4"/>
    </reaction>
</comment>
<dbReference type="PANTHER" id="PTHR21499">
    <property type="entry name" value="ASPARTATE KINASE"/>
    <property type="match status" value="1"/>
</dbReference>
<dbReference type="EMBL" id="DRTD01000530">
    <property type="protein sequence ID" value="HHE55547.1"/>
    <property type="molecule type" value="Genomic_DNA"/>
</dbReference>
<dbReference type="SUPFAM" id="SSF55021">
    <property type="entry name" value="ACT-like"/>
    <property type="match status" value="2"/>
</dbReference>
<sequence length="154" mass="16985">MIKIGGLVDQTNLTMYAITSLKDRPGAAAEVLNLFAKEDINLEYITEGGCQQDFATLTFCVNSEIAVKVDDIIRNNIEEHANYIRKREYVCILGVYGPHFREKPAVAAHFCSALGKEGVNILGLASSISTISAIIDVRDRERALKALLKVFKLP</sequence>
<feature type="domain" description="ACT" evidence="7">
    <location>
        <begin position="16"/>
        <end position="92"/>
    </location>
</feature>
<comment type="similarity">
    <text evidence="1">Belongs to the aspartokinase family.</text>
</comment>
<organism evidence="8">
    <name type="scientific">Caldithrix abyssi</name>
    <dbReference type="NCBI Taxonomy" id="187145"/>
    <lineage>
        <taxon>Bacteria</taxon>
        <taxon>Pseudomonadati</taxon>
        <taxon>Calditrichota</taxon>
        <taxon>Calditrichia</taxon>
        <taxon>Calditrichales</taxon>
        <taxon>Calditrichaceae</taxon>
        <taxon>Caldithrix</taxon>
    </lineage>
</organism>
<evidence type="ECO:0000256" key="2">
    <source>
        <dbReference type="ARBA" id="ARBA00013059"/>
    </source>
</evidence>
<dbReference type="EC" id="2.7.2.4" evidence="2"/>
<name>A0A7V5H4P2_CALAY</name>
<keyword evidence="4" id="KW-0418">Kinase</keyword>
<reference evidence="8" key="1">
    <citation type="journal article" date="2020" name="mSystems">
        <title>Genome- and Community-Level Interaction Insights into Carbon Utilization and Element Cycling Functions of Hydrothermarchaeota in Hydrothermal Sediment.</title>
        <authorList>
            <person name="Zhou Z."/>
            <person name="Liu Y."/>
            <person name="Xu W."/>
            <person name="Pan J."/>
            <person name="Luo Z.H."/>
            <person name="Li M."/>
        </authorList>
    </citation>
    <scope>NUCLEOTIDE SEQUENCE [LARGE SCALE GENOMIC DNA]</scope>
    <source>
        <strain evidence="8">HyVt-76</strain>
    </source>
</reference>
<dbReference type="PANTHER" id="PTHR21499:SF59">
    <property type="entry name" value="ASPARTOKINASE"/>
    <property type="match status" value="1"/>
</dbReference>
<dbReference type="InterPro" id="IPR045865">
    <property type="entry name" value="ACT-like_dom_sf"/>
</dbReference>
<dbReference type="GO" id="GO:0004072">
    <property type="term" value="F:aspartate kinase activity"/>
    <property type="evidence" value="ECO:0007669"/>
    <property type="project" value="UniProtKB-EC"/>
</dbReference>
<dbReference type="InterPro" id="IPR054352">
    <property type="entry name" value="ACT_Aspartokinase"/>
</dbReference>
<evidence type="ECO:0000256" key="4">
    <source>
        <dbReference type="ARBA" id="ARBA00022777"/>
    </source>
</evidence>
<dbReference type="GO" id="GO:0005524">
    <property type="term" value="F:ATP binding"/>
    <property type="evidence" value="ECO:0007669"/>
    <property type="project" value="UniProtKB-KW"/>
</dbReference>
<accession>A0A7V5H4P2</accession>
<dbReference type="PROSITE" id="PS51671">
    <property type="entry name" value="ACT"/>
    <property type="match status" value="1"/>
</dbReference>
<evidence type="ECO:0000259" key="7">
    <source>
        <dbReference type="PROSITE" id="PS51671"/>
    </source>
</evidence>
<proteinExistence type="inferred from homology"/>
<dbReference type="Pfam" id="PF01842">
    <property type="entry name" value="ACT"/>
    <property type="match status" value="1"/>
</dbReference>
<dbReference type="AlphaFoldDB" id="A0A7V5H4P2"/>
<evidence type="ECO:0000256" key="3">
    <source>
        <dbReference type="ARBA" id="ARBA00022741"/>
    </source>
</evidence>
<dbReference type="GO" id="GO:0009089">
    <property type="term" value="P:lysine biosynthetic process via diaminopimelate"/>
    <property type="evidence" value="ECO:0007669"/>
    <property type="project" value="TreeGrafter"/>
</dbReference>
<gene>
    <name evidence="8" type="ORF">ENL21_07175</name>
</gene>
<evidence type="ECO:0000313" key="8">
    <source>
        <dbReference type="EMBL" id="HHE55547.1"/>
    </source>
</evidence>
<protein>
    <recommendedName>
        <fullName evidence="2">aspartate kinase</fullName>
        <ecNumber evidence="2">2.7.2.4</ecNumber>
    </recommendedName>
</protein>
<evidence type="ECO:0000256" key="1">
    <source>
        <dbReference type="ARBA" id="ARBA00010122"/>
    </source>
</evidence>
<dbReference type="GO" id="GO:0005829">
    <property type="term" value="C:cytosol"/>
    <property type="evidence" value="ECO:0007669"/>
    <property type="project" value="TreeGrafter"/>
</dbReference>
<dbReference type="Proteomes" id="UP000886111">
    <property type="component" value="Unassembled WGS sequence"/>
</dbReference>
<keyword evidence="4" id="KW-0808">Transferase</keyword>
<evidence type="ECO:0000256" key="5">
    <source>
        <dbReference type="ARBA" id="ARBA00022840"/>
    </source>
</evidence>
<dbReference type="Pfam" id="PF22468">
    <property type="entry name" value="ACT_9"/>
    <property type="match status" value="1"/>
</dbReference>
<keyword evidence="5" id="KW-0067">ATP-binding</keyword>